<dbReference type="InterPro" id="IPR020845">
    <property type="entry name" value="AMP-binding_CS"/>
</dbReference>
<dbReference type="GO" id="GO:0008610">
    <property type="term" value="P:lipid biosynthetic process"/>
    <property type="evidence" value="ECO:0007669"/>
    <property type="project" value="UniProtKB-ARBA"/>
</dbReference>
<dbReference type="Gene3D" id="2.30.38.10">
    <property type="entry name" value="Luciferase, Domain 3"/>
    <property type="match status" value="2"/>
</dbReference>
<dbReference type="GO" id="GO:0031177">
    <property type="term" value="F:phosphopantetheine binding"/>
    <property type="evidence" value="ECO:0007669"/>
    <property type="project" value="InterPro"/>
</dbReference>
<evidence type="ECO:0000256" key="1">
    <source>
        <dbReference type="ARBA" id="ARBA00001957"/>
    </source>
</evidence>
<feature type="domain" description="Carrier" evidence="5">
    <location>
        <begin position="1583"/>
        <end position="1657"/>
    </location>
</feature>
<dbReference type="InterPro" id="IPR001242">
    <property type="entry name" value="Condensation_dom"/>
</dbReference>
<dbReference type="NCBIfam" id="NF003417">
    <property type="entry name" value="PRK04813.1"/>
    <property type="match status" value="2"/>
</dbReference>
<dbReference type="CDD" id="cd05930">
    <property type="entry name" value="A_NRPS"/>
    <property type="match status" value="2"/>
</dbReference>
<dbReference type="InterPro" id="IPR009081">
    <property type="entry name" value="PP-bd_ACP"/>
</dbReference>
<dbReference type="Pfam" id="PF13193">
    <property type="entry name" value="AMP-binding_C"/>
    <property type="match status" value="2"/>
</dbReference>
<dbReference type="InterPro" id="IPR023213">
    <property type="entry name" value="CAT-like_dom_sf"/>
</dbReference>
<evidence type="ECO:0000256" key="4">
    <source>
        <dbReference type="SAM" id="MobiDB-lite"/>
    </source>
</evidence>
<dbReference type="PROSITE" id="PS50075">
    <property type="entry name" value="CARRIER"/>
    <property type="match status" value="2"/>
</dbReference>
<dbReference type="EMBL" id="BNBT01000242">
    <property type="protein sequence ID" value="GHE98830.1"/>
    <property type="molecule type" value="Genomic_DNA"/>
</dbReference>
<feature type="region of interest" description="Disordered" evidence="4">
    <location>
        <begin position="1664"/>
        <end position="1700"/>
    </location>
</feature>
<dbReference type="Gene3D" id="1.10.1200.10">
    <property type="entry name" value="ACP-like"/>
    <property type="match status" value="2"/>
</dbReference>
<dbReference type="FunFam" id="2.30.38.10:FF:000001">
    <property type="entry name" value="Non-ribosomal peptide synthetase PvdI"/>
    <property type="match status" value="2"/>
</dbReference>
<accession>A0A919ADP2</accession>
<dbReference type="SMART" id="SM00823">
    <property type="entry name" value="PKS_PP"/>
    <property type="match status" value="2"/>
</dbReference>
<reference evidence="6" key="2">
    <citation type="submission" date="2020-09" db="EMBL/GenBank/DDBJ databases">
        <authorList>
            <person name="Sun Q."/>
            <person name="Ohkuma M."/>
        </authorList>
    </citation>
    <scope>NUCLEOTIDE SEQUENCE</scope>
    <source>
        <strain evidence="6">JCM 4784</strain>
    </source>
</reference>
<dbReference type="InterPro" id="IPR025110">
    <property type="entry name" value="AMP-bd_C"/>
</dbReference>
<gene>
    <name evidence="6" type="ORF">GCM10018785_73410</name>
</gene>
<dbReference type="SUPFAM" id="SSF52777">
    <property type="entry name" value="CoA-dependent acyltransferases"/>
    <property type="match status" value="2"/>
</dbReference>
<dbReference type="Proteomes" id="UP000608024">
    <property type="component" value="Unassembled WGS sequence"/>
</dbReference>
<dbReference type="PANTHER" id="PTHR45527">
    <property type="entry name" value="NONRIBOSOMAL PEPTIDE SYNTHETASE"/>
    <property type="match status" value="1"/>
</dbReference>
<dbReference type="Gene3D" id="3.40.50.980">
    <property type="match status" value="4"/>
</dbReference>
<dbReference type="Pfam" id="PF00668">
    <property type="entry name" value="Condensation"/>
    <property type="match status" value="1"/>
</dbReference>
<reference evidence="6" key="1">
    <citation type="journal article" date="2014" name="Int. J. Syst. Evol. Microbiol.">
        <title>Complete genome sequence of Corynebacterium casei LMG S-19264T (=DSM 44701T), isolated from a smear-ripened cheese.</title>
        <authorList>
            <consortium name="US DOE Joint Genome Institute (JGI-PGF)"/>
            <person name="Walter F."/>
            <person name="Albersmeier A."/>
            <person name="Kalinowski J."/>
            <person name="Ruckert C."/>
        </authorList>
    </citation>
    <scope>NUCLEOTIDE SEQUENCE</scope>
    <source>
        <strain evidence="6">JCM 4784</strain>
    </source>
</reference>
<dbReference type="InterPro" id="IPR010071">
    <property type="entry name" value="AA_adenyl_dom"/>
</dbReference>
<keyword evidence="7" id="KW-1185">Reference proteome</keyword>
<dbReference type="InterPro" id="IPR020459">
    <property type="entry name" value="AMP-binding"/>
</dbReference>
<dbReference type="Pfam" id="PF00501">
    <property type="entry name" value="AMP-binding"/>
    <property type="match status" value="2"/>
</dbReference>
<dbReference type="SUPFAM" id="SSF47336">
    <property type="entry name" value="ACP-like"/>
    <property type="match status" value="2"/>
</dbReference>
<dbReference type="GO" id="GO:0003824">
    <property type="term" value="F:catalytic activity"/>
    <property type="evidence" value="ECO:0007669"/>
    <property type="project" value="InterPro"/>
</dbReference>
<evidence type="ECO:0000313" key="6">
    <source>
        <dbReference type="EMBL" id="GHE98830.1"/>
    </source>
</evidence>
<dbReference type="GO" id="GO:0017000">
    <property type="term" value="P:antibiotic biosynthetic process"/>
    <property type="evidence" value="ECO:0007669"/>
    <property type="project" value="UniProtKB-ARBA"/>
</dbReference>
<comment type="cofactor">
    <cofactor evidence="1">
        <name>pantetheine 4'-phosphate</name>
        <dbReference type="ChEBI" id="CHEBI:47942"/>
    </cofactor>
</comment>
<organism evidence="6 7">
    <name type="scientific">Streptomyces longispororuber</name>
    <dbReference type="NCBI Taxonomy" id="68230"/>
    <lineage>
        <taxon>Bacteria</taxon>
        <taxon>Bacillati</taxon>
        <taxon>Actinomycetota</taxon>
        <taxon>Actinomycetes</taxon>
        <taxon>Kitasatosporales</taxon>
        <taxon>Streptomycetaceae</taxon>
        <taxon>Streptomyces</taxon>
    </lineage>
</organism>
<dbReference type="GO" id="GO:0005737">
    <property type="term" value="C:cytoplasm"/>
    <property type="evidence" value="ECO:0007669"/>
    <property type="project" value="TreeGrafter"/>
</dbReference>
<proteinExistence type="predicted"/>
<feature type="compositionally biased region" description="Low complexity" evidence="4">
    <location>
        <begin position="517"/>
        <end position="526"/>
    </location>
</feature>
<dbReference type="PRINTS" id="PR00154">
    <property type="entry name" value="AMPBINDING"/>
</dbReference>
<dbReference type="NCBIfam" id="TIGR01733">
    <property type="entry name" value="AA-adenyl-dom"/>
    <property type="match status" value="2"/>
</dbReference>
<sequence>MNPAHVQRTDAAAGTAPLTPELIGRQAARTPDAVAVVAGQAQLTYRELDHRSARLARQLRDLGAGPDVPVGVLHARSLDQVVGLLAIWRAGAAYLPLDASQPQARLTALVTGSGTGLVLCDAASTAAVTATGARPVVPAELAAGAEPAAELPDPAAFDPDQAAYVLHTSGSTGTPKGVLISHAGIANLIHWMGRHWRLAPGDRVLHRTPLIFDAHVWEVFAPLAHGAAVVLAEPGAERDPAALVRTAGEQGVTVLQVVPSVLRLMVAEDGWERCGALRLVASGGEQLHAELARRLRSLVDVEVWNTYGPTECSVNATAHRFDPAQESGPVPIGRPVERLRVLVVDASGTPVGVGVPGELLIGGVGVARGYLGRPGQTADRFVPDPYAKDGSRLYRTGDRVRWRADGVLEYLGRADDQAKVNGVRIEPGEVEAELAAHPGVAAATVLPYTLPEGGQRLAAYVVPRATEGQDVVAGLRAYLLERLPSTHVPAVFLELERLPLGPTGKVDRRALPDPVSGAAAGADGDTPATDAELLVAEAWRELLGREAVGAGDDFFRLGGTSLQLTRLAARLRAQTGRDVTLRALLGAPTLRAQAALLGDVTVARETPPMPRVDRAGGVPLSYGQRRLWFMDRLNPASPEWVAGLLLKVPAAATREQAAQALNTLVERHEALRTRFAEVDGEPRQFTDTSVTVAVAAGAPVSRDELPDRLAALLGRGFPLDGGGPLLRAELLDVADGPRILAVAMHHITTDGWSTTVLEREFTQVLEALLRGDAPVLPDLPVQYADYAAWQREQLTDEVVAEEVAHWRRVLDGHEPLSLPTDRPRPAVRDGHGAIVPLTVPAETVRALDAVGADAGATRFATVLTGFAAVLARHAGQWDFPVGAPVTGRGRPELDGVVGFFLNNVVLRCGLEPGLGFADAVARTAAAATDAFAHQDLPFDLLVDELVPDRDLSQTPLYQVAFDLHGEEFNSAVDEDFETVRRLWRVTHTDLTLLLRPEADGSLTGGLEYATSLFDEATAARLAAGLGRLLAAAAADPALPLGELPLLSAEDGDRLARWGTDTTPAPAATVPALVAEQAARTPDAVAVECDTATLTYRELTGRAARITARLRALGVRRGTPVGVLLDRGPDLHAALLGVWHAGGAYVPLDPAFPAERRAGMLADAGARVLLTQEAYADETVAAGDGFTGHVVRLDGAGGVDAQLGTGAADATEPPVQPDPDDLAYVIYTSGSTGKPKGVAVTHRGLANHLVWARDRLAAAGDGGGAVFSSVAFDLVVPNLWAPLTAGQRVVLLPQDLDLSELGERLVKAGPFSFLKLTPGHLDILSGQLTPTEAAELAGVVVVAGEELPGALAAHWTQLLGAGRLINEYGPTEASVGTSIHPVPADPGPGVVPIGAPLPGMTMRVLDERMRPVPVGAVGELYVGGTGVARGYLNRPGLTAERFLPDPDVPGARLYRTGDLARWTTEGAVEFLGRTDHQVKIRGYRVETGEIRAALLGHAGVADAVVVPHGSGARTRLAAYWTAAPDAGEPTTGAALAEHCARTLPPYMVPGSFTLLDEIPLNRNGKVDRRALPEPVTATAGADETPLSPTAEVVREIWRDTCGIEAGPRDNFFHAGGNSILAIRLIAEIQNEFGVTLPVRAVFEGPTVVDLAETIENRVRAEIEQMSDADLLTDATGSDSPGTTSTDSPQTQPQTQTKEQNA</sequence>
<keyword evidence="3" id="KW-0597">Phosphoprotein</keyword>
<dbReference type="Gene3D" id="3.30.300.30">
    <property type="match status" value="2"/>
</dbReference>
<evidence type="ECO:0000256" key="3">
    <source>
        <dbReference type="ARBA" id="ARBA00022553"/>
    </source>
</evidence>
<dbReference type="FunFam" id="3.40.50.980:FF:000001">
    <property type="entry name" value="Non-ribosomal peptide synthetase"/>
    <property type="match status" value="1"/>
</dbReference>
<dbReference type="CDD" id="cd19531">
    <property type="entry name" value="LCL_NRPS-like"/>
    <property type="match status" value="1"/>
</dbReference>
<feature type="region of interest" description="Disordered" evidence="4">
    <location>
        <begin position="504"/>
        <end position="526"/>
    </location>
</feature>
<dbReference type="GO" id="GO:0043041">
    <property type="term" value="P:amino acid activation for nonribosomal peptide biosynthetic process"/>
    <property type="evidence" value="ECO:0007669"/>
    <property type="project" value="TreeGrafter"/>
</dbReference>
<evidence type="ECO:0000313" key="7">
    <source>
        <dbReference type="Proteomes" id="UP000608024"/>
    </source>
</evidence>
<dbReference type="PROSITE" id="PS00012">
    <property type="entry name" value="PHOSPHOPANTETHEINE"/>
    <property type="match status" value="1"/>
</dbReference>
<dbReference type="FunFam" id="3.40.50.12780:FF:000012">
    <property type="entry name" value="Non-ribosomal peptide synthetase"/>
    <property type="match status" value="1"/>
</dbReference>
<keyword evidence="2" id="KW-0596">Phosphopantetheine</keyword>
<name>A0A919ADP2_9ACTN</name>
<dbReference type="Gene3D" id="3.30.559.10">
    <property type="entry name" value="Chloramphenicol acetyltransferase-like domain"/>
    <property type="match status" value="1"/>
</dbReference>
<dbReference type="PANTHER" id="PTHR45527:SF1">
    <property type="entry name" value="FATTY ACID SYNTHASE"/>
    <property type="match status" value="1"/>
</dbReference>
<dbReference type="Pfam" id="PF00550">
    <property type="entry name" value="PP-binding"/>
    <property type="match status" value="2"/>
</dbReference>
<feature type="domain" description="Carrier" evidence="5">
    <location>
        <begin position="526"/>
        <end position="601"/>
    </location>
</feature>
<dbReference type="Gene3D" id="3.30.559.30">
    <property type="entry name" value="Nonribosomal peptide synthetase, condensation domain"/>
    <property type="match status" value="1"/>
</dbReference>
<dbReference type="InterPro" id="IPR006162">
    <property type="entry name" value="Ppantetheine_attach_site"/>
</dbReference>
<dbReference type="GO" id="GO:0044550">
    <property type="term" value="P:secondary metabolite biosynthetic process"/>
    <property type="evidence" value="ECO:0007669"/>
    <property type="project" value="TreeGrafter"/>
</dbReference>
<protein>
    <recommendedName>
        <fullName evidence="5">Carrier domain-containing protein</fullName>
    </recommendedName>
</protein>
<dbReference type="PROSITE" id="PS00455">
    <property type="entry name" value="AMP_BINDING"/>
    <property type="match status" value="2"/>
</dbReference>
<evidence type="ECO:0000256" key="2">
    <source>
        <dbReference type="ARBA" id="ARBA00022450"/>
    </source>
</evidence>
<dbReference type="InterPro" id="IPR036736">
    <property type="entry name" value="ACP-like_sf"/>
</dbReference>
<dbReference type="InterPro" id="IPR000873">
    <property type="entry name" value="AMP-dep_synth/lig_dom"/>
</dbReference>
<dbReference type="InterPro" id="IPR045851">
    <property type="entry name" value="AMP-bd_C_sf"/>
</dbReference>
<dbReference type="InterPro" id="IPR020806">
    <property type="entry name" value="PKS_PP-bd"/>
</dbReference>
<dbReference type="RefSeq" id="WP_190140562.1">
    <property type="nucleotide sequence ID" value="NZ_BNBT01000242.1"/>
</dbReference>
<comment type="caution">
    <text evidence="6">The sequence shown here is derived from an EMBL/GenBank/DDBJ whole genome shotgun (WGS) entry which is preliminary data.</text>
</comment>
<feature type="compositionally biased region" description="Low complexity" evidence="4">
    <location>
        <begin position="1674"/>
        <end position="1700"/>
    </location>
</feature>
<evidence type="ECO:0000259" key="5">
    <source>
        <dbReference type="PROSITE" id="PS50075"/>
    </source>
</evidence>
<dbReference type="SUPFAM" id="SSF56801">
    <property type="entry name" value="Acetyl-CoA synthetase-like"/>
    <property type="match status" value="2"/>
</dbReference>